<dbReference type="InterPro" id="IPR011735">
    <property type="entry name" value="WlaTC/HtrL_glycosyltransf"/>
</dbReference>
<sequence length="590" mass="69939">MKTNITFVTSFIDIYENHSNNRNIGWRYERFRELADLGIQMYIFRGIRGIRGTKVPPDAPSFSEGGIDGGNTEGRIEEEFDGGSEEGNIDWEKNVYWDTLDLNETWVYKTCETLEYTLPYHRNEEKDTAEYMWLMNSKAEYLQRAIEKNPWNSTHFAWIDFSISYIFKDKERTLDHLKILAQRYLQPSFLVIPGCWDKLQEENEIHIINHIHWRFCGGFVFGDIASISQLFELYKTHFAEFIKTHKKLVWEVNFWAWLELKTGWRPTWYSADHNDRILDIPANICCMNLSTTGRLHKTHYMYPEIAKYEPGSASYVYYNGQHILNTRYVNYWCMDNGCYSIQDEHGVIRTINIMSSLDEDTMKPNNYNMMNEGTIGLPSINETRFCGLEDIRLYVVGNVLKFIATNINYSPTGYNRMVIGEYDIQNYEYKNAKVIFPPYDTVCEKNWIPLVKNGEEYFIYKWFPMEIGKINGETNVLEIVKKYEIKSPWFHKIRGSTTFVEKEEGFVGVVHFSEETAPRRYYHMLVVLSKDTFEPVKYSELFYFQHLGIEFCIGFTIEKNDYMFWISRMDREPLFVRVPMDGIDIKYNIM</sequence>
<dbReference type="Pfam" id="PF09612">
    <property type="entry name" value="HtrL_YibB"/>
    <property type="match status" value="1"/>
</dbReference>
<evidence type="ECO:0000313" key="1">
    <source>
        <dbReference type="EMBL" id="QHU16767.1"/>
    </source>
</evidence>
<organism evidence="1">
    <name type="scientific">viral metagenome</name>
    <dbReference type="NCBI Taxonomy" id="1070528"/>
    <lineage>
        <taxon>unclassified sequences</taxon>
        <taxon>metagenomes</taxon>
        <taxon>organismal metagenomes</taxon>
    </lineage>
</organism>
<protein>
    <submittedName>
        <fullName evidence="1">Uncharacterized protein</fullName>
    </submittedName>
</protein>
<proteinExistence type="predicted"/>
<dbReference type="AlphaFoldDB" id="A0A6C0KIW9"/>
<name>A0A6C0KIW9_9ZZZZ</name>
<reference evidence="1" key="1">
    <citation type="journal article" date="2020" name="Nature">
        <title>Giant virus diversity and host interactions through global metagenomics.</title>
        <authorList>
            <person name="Schulz F."/>
            <person name="Roux S."/>
            <person name="Paez-Espino D."/>
            <person name="Jungbluth S."/>
            <person name="Walsh D.A."/>
            <person name="Denef V.J."/>
            <person name="McMahon K.D."/>
            <person name="Konstantinidis K.T."/>
            <person name="Eloe-Fadrosh E.A."/>
            <person name="Kyrpides N.C."/>
            <person name="Woyke T."/>
        </authorList>
    </citation>
    <scope>NUCLEOTIDE SEQUENCE</scope>
    <source>
        <strain evidence="1">GVMAG-S-3300012000-53</strain>
    </source>
</reference>
<accession>A0A6C0KIW9</accession>
<dbReference type="EMBL" id="MN740889">
    <property type="protein sequence ID" value="QHU16767.1"/>
    <property type="molecule type" value="Genomic_DNA"/>
</dbReference>